<evidence type="ECO:0000256" key="1">
    <source>
        <dbReference type="ARBA" id="ARBA00004477"/>
    </source>
</evidence>
<accession>A0A4P9ZKE3</accession>
<dbReference type="Proteomes" id="UP000268162">
    <property type="component" value="Unassembled WGS sequence"/>
</dbReference>
<dbReference type="InterPro" id="IPR004299">
    <property type="entry name" value="MBOAT_fam"/>
</dbReference>
<reference evidence="14" key="1">
    <citation type="journal article" date="2018" name="Nat. Microbiol.">
        <title>Leveraging single-cell genomics to expand the fungal tree of life.</title>
        <authorList>
            <person name="Ahrendt S.R."/>
            <person name="Quandt C.A."/>
            <person name="Ciobanu D."/>
            <person name="Clum A."/>
            <person name="Salamov A."/>
            <person name="Andreopoulos B."/>
            <person name="Cheng J.F."/>
            <person name="Woyke T."/>
            <person name="Pelin A."/>
            <person name="Henrissat B."/>
            <person name="Reynolds N.K."/>
            <person name="Benny G.L."/>
            <person name="Smith M.E."/>
            <person name="James T.Y."/>
            <person name="Grigoriev I.V."/>
        </authorList>
    </citation>
    <scope>NUCLEOTIDE SEQUENCE [LARGE SCALE GENOMIC DNA]</scope>
    <source>
        <strain evidence="14">RSA 468</strain>
    </source>
</reference>
<evidence type="ECO:0000256" key="9">
    <source>
        <dbReference type="ARBA" id="ARBA00023136"/>
    </source>
</evidence>
<dbReference type="GO" id="GO:0004144">
    <property type="term" value="F:diacylglycerol O-acyltransferase activity"/>
    <property type="evidence" value="ECO:0007669"/>
    <property type="project" value="UniProtKB-EC"/>
</dbReference>
<feature type="transmembrane region" description="Helical" evidence="12">
    <location>
        <begin position="20"/>
        <end position="49"/>
    </location>
</feature>
<dbReference type="GO" id="GO:0019432">
    <property type="term" value="P:triglyceride biosynthetic process"/>
    <property type="evidence" value="ECO:0007669"/>
    <property type="project" value="TreeGrafter"/>
</dbReference>
<evidence type="ECO:0000256" key="7">
    <source>
        <dbReference type="ARBA" id="ARBA00022824"/>
    </source>
</evidence>
<dbReference type="PANTHER" id="PTHR10408:SF7">
    <property type="entry name" value="DIACYLGLYCEROL O-ACYLTRANSFERASE 1"/>
    <property type="match status" value="1"/>
</dbReference>
<keyword evidence="8 12" id="KW-1133">Transmembrane helix</keyword>
<comment type="similarity">
    <text evidence="3">Belongs to the membrane-bound acyltransferase family. Sterol o-acyltransferase subfamily.</text>
</comment>
<organism evidence="13 14">
    <name type="scientific">Dimargaris cristalligena</name>
    <dbReference type="NCBI Taxonomy" id="215637"/>
    <lineage>
        <taxon>Eukaryota</taxon>
        <taxon>Fungi</taxon>
        <taxon>Fungi incertae sedis</taxon>
        <taxon>Zoopagomycota</taxon>
        <taxon>Kickxellomycotina</taxon>
        <taxon>Dimargaritomycetes</taxon>
        <taxon>Dimargaritales</taxon>
        <taxon>Dimargaritaceae</taxon>
        <taxon>Dimargaris</taxon>
    </lineage>
</organism>
<evidence type="ECO:0000256" key="8">
    <source>
        <dbReference type="ARBA" id="ARBA00022989"/>
    </source>
</evidence>
<dbReference type="STRING" id="215637.A0A4P9ZKE3"/>
<evidence type="ECO:0000256" key="4">
    <source>
        <dbReference type="ARBA" id="ARBA00013244"/>
    </source>
</evidence>
<feature type="transmembrane region" description="Helical" evidence="12">
    <location>
        <begin position="332"/>
        <end position="351"/>
    </location>
</feature>
<name>A0A4P9ZKE3_9FUNG</name>
<evidence type="ECO:0000256" key="12">
    <source>
        <dbReference type="SAM" id="Phobius"/>
    </source>
</evidence>
<keyword evidence="7" id="KW-0256">Endoplasmic reticulum</keyword>
<dbReference type="InterPro" id="IPR014371">
    <property type="entry name" value="Oat_ACAT_DAG_ARE"/>
</dbReference>
<evidence type="ECO:0000256" key="10">
    <source>
        <dbReference type="ARBA" id="ARBA00023315"/>
    </source>
</evidence>
<dbReference type="EMBL" id="ML003602">
    <property type="protein sequence ID" value="RKP33724.1"/>
    <property type="molecule type" value="Genomic_DNA"/>
</dbReference>
<comment type="subcellular location">
    <subcellularLocation>
        <location evidence="1">Endoplasmic reticulum membrane</location>
        <topology evidence="1">Multi-pass membrane protein</topology>
    </subcellularLocation>
</comment>
<comment type="pathway">
    <text evidence="2">Lipid metabolism.</text>
</comment>
<keyword evidence="9 12" id="KW-0472">Membrane</keyword>
<feature type="transmembrane region" description="Helical" evidence="12">
    <location>
        <begin position="307"/>
        <end position="326"/>
    </location>
</feature>
<protein>
    <recommendedName>
        <fullName evidence="4">diacylglycerol O-acyltransferase</fullName>
        <ecNumber evidence="4">2.3.1.20</ecNumber>
    </recommendedName>
</protein>
<evidence type="ECO:0000256" key="11">
    <source>
        <dbReference type="ARBA" id="ARBA00023568"/>
    </source>
</evidence>
<proteinExistence type="inferred from homology"/>
<evidence type="ECO:0000256" key="6">
    <source>
        <dbReference type="ARBA" id="ARBA00022692"/>
    </source>
</evidence>
<gene>
    <name evidence="13" type="ORF">BJ085DRAFT_43278</name>
</gene>
<evidence type="ECO:0000256" key="5">
    <source>
        <dbReference type="ARBA" id="ARBA00022679"/>
    </source>
</evidence>
<feature type="transmembrane region" description="Helical" evidence="12">
    <location>
        <begin position="234"/>
        <end position="253"/>
    </location>
</feature>
<keyword evidence="14" id="KW-1185">Reference proteome</keyword>
<keyword evidence="6 12" id="KW-0812">Transmembrane</keyword>
<keyword evidence="5 13" id="KW-0808">Transferase</keyword>
<feature type="transmembrane region" description="Helical" evidence="12">
    <location>
        <begin position="363"/>
        <end position="383"/>
    </location>
</feature>
<keyword evidence="10 13" id="KW-0012">Acyltransferase</keyword>
<dbReference type="EC" id="2.3.1.20" evidence="4"/>
<dbReference type="AlphaFoldDB" id="A0A4P9ZKE3"/>
<dbReference type="GO" id="GO:0005789">
    <property type="term" value="C:endoplasmic reticulum membrane"/>
    <property type="evidence" value="ECO:0007669"/>
    <property type="project" value="UniProtKB-SubCell"/>
</dbReference>
<comment type="function">
    <text evidence="11">Sterol O-acyltransferase that catalyzes the formation of stery esters.</text>
</comment>
<sequence length="392" mass="45956">MKYGFLISIPGQYVPPQDWVFTLIASALLPVNILVALGVERVVADYYAYPLLRTLQRTSSYRPDEQTYRCWTVWSGWIHAANITVTLAFPSYVVYQKMYHPLLGMAIVFTVVIQSLKLISYALVNRCLRYDLVHGIPQPAEYTVHYPANIRLRDSLYFFWVPTLCYQPSYPRNQRFRKSFFLKRCLEGAIATVMIYFLVEQYAIPTLKNSITPWEQLNVPQILERVFKLSTTSVLIWLLGFYAFFHAFLNALAELLHFGDRSFYLPWWNSGTLARYWRLWNQPVHFFFKRHVYIPCLQAGFSPHTSMVLIFFISALLHELVVGIPTHNLRGHAFWGIFFQVPLVLFTDLLAQYTGKDSSIGNIFFWISFCILGQPFLVVRYFYDWTKQYLVV</sequence>
<feature type="transmembrane region" description="Helical" evidence="12">
    <location>
        <begin position="101"/>
        <end position="124"/>
    </location>
</feature>
<evidence type="ECO:0000313" key="14">
    <source>
        <dbReference type="Proteomes" id="UP000268162"/>
    </source>
</evidence>
<evidence type="ECO:0000256" key="2">
    <source>
        <dbReference type="ARBA" id="ARBA00005189"/>
    </source>
</evidence>
<evidence type="ECO:0000256" key="3">
    <source>
        <dbReference type="ARBA" id="ARBA00009010"/>
    </source>
</evidence>
<dbReference type="Pfam" id="PF03062">
    <property type="entry name" value="MBOAT"/>
    <property type="match status" value="1"/>
</dbReference>
<dbReference type="PANTHER" id="PTHR10408">
    <property type="entry name" value="STEROL O-ACYLTRANSFERASE"/>
    <property type="match status" value="1"/>
</dbReference>
<feature type="transmembrane region" description="Helical" evidence="12">
    <location>
        <begin position="70"/>
        <end position="95"/>
    </location>
</feature>
<evidence type="ECO:0000313" key="13">
    <source>
        <dbReference type="EMBL" id="RKP33724.1"/>
    </source>
</evidence>